<comment type="caution">
    <text evidence="2">The sequence shown here is derived from an EMBL/GenBank/DDBJ whole genome shotgun (WGS) entry which is preliminary data.</text>
</comment>
<keyword evidence="1" id="KW-0472">Membrane</keyword>
<keyword evidence="3" id="KW-1185">Reference proteome</keyword>
<keyword evidence="1" id="KW-0812">Transmembrane</keyword>
<name>V6JXS2_STRRC</name>
<keyword evidence="1" id="KW-1133">Transmembrane helix</keyword>
<sequence length="80" mass="8536">MSTLSILAIAVGVLAVIGLGFGLPDRWFCALLALACLIGGADAAYRELTLWAFAFFASGAMFAGASVHAIYTARRERRRQ</sequence>
<dbReference type="HOGENOM" id="CLU_2588329_0_0_11"/>
<proteinExistence type="predicted"/>
<dbReference type="Proteomes" id="UP000017984">
    <property type="component" value="Chromosome"/>
</dbReference>
<dbReference type="PATRIC" id="fig|1352936.5.peg.6363"/>
<feature type="transmembrane region" description="Helical" evidence="1">
    <location>
        <begin position="6"/>
        <end position="23"/>
    </location>
</feature>
<evidence type="ECO:0000313" key="3">
    <source>
        <dbReference type="Proteomes" id="UP000017984"/>
    </source>
</evidence>
<protein>
    <submittedName>
        <fullName evidence="2">Uncharacterized protein</fullName>
    </submittedName>
</protein>
<dbReference type="EMBL" id="AWQX01000265">
    <property type="protein sequence ID" value="EST24508.1"/>
    <property type="molecule type" value="Genomic_DNA"/>
</dbReference>
<dbReference type="STRING" id="1352936.M878_30545"/>
<feature type="transmembrane region" description="Helical" evidence="1">
    <location>
        <begin position="28"/>
        <end position="45"/>
    </location>
</feature>
<accession>V6JXS2</accession>
<gene>
    <name evidence="2" type="ORF">M878_30545</name>
</gene>
<dbReference type="RefSeq" id="WP_023550817.1">
    <property type="nucleotide sequence ID" value="NZ_CM002285.1"/>
</dbReference>
<reference evidence="2 3" key="1">
    <citation type="journal article" date="2014" name="Genome Announc.">
        <title>Draft Genome Sequence of Streptomyces roseochromogenes subsp. oscitans DS 12.976, Producer of the Aminocoumarin Antibiotic Clorobiocin.</title>
        <authorList>
            <person name="Ruckert C."/>
            <person name="Kalinowski J."/>
            <person name="Heide L."/>
            <person name="Apel A.K."/>
        </authorList>
    </citation>
    <scope>NUCLEOTIDE SEQUENCE [LARGE SCALE GENOMIC DNA]</scope>
    <source>
        <strain evidence="2 3">DS 12.976</strain>
    </source>
</reference>
<organism evidence="2 3">
    <name type="scientific">Streptomyces roseochromogenus subsp. oscitans DS 12.976</name>
    <dbReference type="NCBI Taxonomy" id="1352936"/>
    <lineage>
        <taxon>Bacteria</taxon>
        <taxon>Bacillati</taxon>
        <taxon>Actinomycetota</taxon>
        <taxon>Actinomycetes</taxon>
        <taxon>Kitasatosporales</taxon>
        <taxon>Streptomycetaceae</taxon>
        <taxon>Streptomyces</taxon>
    </lineage>
</organism>
<evidence type="ECO:0000256" key="1">
    <source>
        <dbReference type="SAM" id="Phobius"/>
    </source>
</evidence>
<feature type="transmembrane region" description="Helical" evidence="1">
    <location>
        <begin position="51"/>
        <end position="71"/>
    </location>
</feature>
<evidence type="ECO:0000313" key="2">
    <source>
        <dbReference type="EMBL" id="EST24508.1"/>
    </source>
</evidence>
<dbReference type="AlphaFoldDB" id="V6JXS2"/>